<reference evidence="1 2" key="1">
    <citation type="submission" date="2020-08" db="EMBL/GenBank/DDBJ databases">
        <title>Genome sequence of Rhizobiales bacterium strain IZ6.</title>
        <authorList>
            <person name="Nakai R."/>
            <person name="Naganuma T."/>
        </authorList>
    </citation>
    <scope>NUCLEOTIDE SEQUENCE [LARGE SCALE GENOMIC DNA]</scope>
    <source>
        <strain evidence="1 2">IZ6</strain>
    </source>
</reference>
<dbReference type="RefSeq" id="WP_222874685.1">
    <property type="nucleotide sequence ID" value="NZ_AP023361.1"/>
</dbReference>
<accession>A0A6S6QUS2</accession>
<organism evidence="1 2">
    <name type="scientific">Terrihabitans soli</name>
    <dbReference type="NCBI Taxonomy" id="708113"/>
    <lineage>
        <taxon>Bacteria</taxon>
        <taxon>Pseudomonadati</taxon>
        <taxon>Pseudomonadota</taxon>
        <taxon>Alphaproteobacteria</taxon>
        <taxon>Hyphomicrobiales</taxon>
        <taxon>Terrihabitans</taxon>
    </lineage>
</organism>
<name>A0A6S6QUS2_9HYPH</name>
<dbReference type="GO" id="GO:0009360">
    <property type="term" value="C:DNA polymerase III complex"/>
    <property type="evidence" value="ECO:0007669"/>
    <property type="project" value="TreeGrafter"/>
</dbReference>
<dbReference type="KEGG" id="tso:IZ6_17370"/>
<dbReference type="PANTHER" id="PTHR11669">
    <property type="entry name" value="REPLICATION FACTOR C / DNA POLYMERASE III GAMMA-TAU SUBUNIT"/>
    <property type="match status" value="1"/>
</dbReference>
<dbReference type="PANTHER" id="PTHR11669:SF8">
    <property type="entry name" value="DNA POLYMERASE III SUBUNIT DELTA"/>
    <property type="match status" value="1"/>
</dbReference>
<dbReference type="SUPFAM" id="SSF52540">
    <property type="entry name" value="P-loop containing nucleoside triphosphate hydrolases"/>
    <property type="match status" value="1"/>
</dbReference>
<dbReference type="GO" id="GO:0006261">
    <property type="term" value="P:DNA-templated DNA replication"/>
    <property type="evidence" value="ECO:0007669"/>
    <property type="project" value="TreeGrafter"/>
</dbReference>
<keyword evidence="2" id="KW-1185">Reference proteome</keyword>
<evidence type="ECO:0000313" key="1">
    <source>
        <dbReference type="EMBL" id="BCJ91002.1"/>
    </source>
</evidence>
<dbReference type="EMBL" id="AP023361">
    <property type="protein sequence ID" value="BCJ91002.1"/>
    <property type="molecule type" value="Genomic_DNA"/>
</dbReference>
<dbReference type="NCBIfam" id="NF006586">
    <property type="entry name" value="PRK09112.1"/>
    <property type="match status" value="1"/>
</dbReference>
<dbReference type="InterPro" id="IPR050238">
    <property type="entry name" value="DNA_Rep/Repair_Clamp_Loader"/>
</dbReference>
<dbReference type="Pfam" id="PF13177">
    <property type="entry name" value="DNA_pol3_delta2"/>
    <property type="match status" value="1"/>
</dbReference>
<dbReference type="NCBIfam" id="NF005677">
    <property type="entry name" value="PRK07471.1"/>
    <property type="match status" value="1"/>
</dbReference>
<dbReference type="AlphaFoldDB" id="A0A6S6QUS2"/>
<evidence type="ECO:0000313" key="2">
    <source>
        <dbReference type="Proteomes" id="UP000515317"/>
    </source>
</evidence>
<sequence>MSDGELLDHDRLDEAPHPRATFHLIGHKAAEQTLLDAYRSGRMHHAWIIGGEEGIGKATLAYRLARFIFAHPEPAAPDVVEAKDLEVDPNVPAARRMAQQAHPDLFVLKRGLTKDGRSLMGEISVAEARRAVNFFSTTAGEGGWRITIVDTADDLNTNAANALLKVLEEPPPRSLFLILSSAPKRLLPTIRSRCRTLLLKPLSDEDVTGVLKNLPELAGDTDPDELSRIAGAAQGSVRRAAALLAEDSLALHDQIAALLNRLPDLDPSALHALAEKLAGREGTASFELFIGAIQDWLHERLTLGAARQDARLAAWATVWEKTGRAAREAEIYNLDRRPLVFAIFSDLAAAQRG</sequence>
<gene>
    <name evidence="1" type="ORF">IZ6_17370</name>
</gene>
<protein>
    <submittedName>
        <fullName evidence="1">DNA polymerase III subunit delta</fullName>
    </submittedName>
</protein>
<dbReference type="InterPro" id="IPR027417">
    <property type="entry name" value="P-loop_NTPase"/>
</dbReference>
<proteinExistence type="predicted"/>
<dbReference type="Proteomes" id="UP000515317">
    <property type="component" value="Chromosome"/>
</dbReference>
<dbReference type="Gene3D" id="3.40.50.300">
    <property type="entry name" value="P-loop containing nucleotide triphosphate hydrolases"/>
    <property type="match status" value="1"/>
</dbReference>